<comment type="caution">
    <text evidence="3">The sequence shown here is derived from an EMBL/GenBank/DDBJ whole genome shotgun (WGS) entry which is preliminary data.</text>
</comment>
<gene>
    <name evidence="3" type="ORF">OIHEL45_13260</name>
</gene>
<feature type="chain" id="PRO_5046334941" evidence="2">
    <location>
        <begin position="25"/>
        <end position="233"/>
    </location>
</feature>
<dbReference type="InterPro" id="IPR038696">
    <property type="entry name" value="IalB_sf"/>
</dbReference>
<evidence type="ECO:0000313" key="3">
    <source>
        <dbReference type="EMBL" id="EDQ04671.1"/>
    </source>
</evidence>
<evidence type="ECO:0000256" key="2">
    <source>
        <dbReference type="SAM" id="SignalP"/>
    </source>
</evidence>
<feature type="signal peptide" evidence="2">
    <location>
        <begin position="1"/>
        <end position="24"/>
    </location>
</feature>
<protein>
    <submittedName>
        <fullName evidence="3">Invasion associated family protein</fullName>
    </submittedName>
</protein>
<dbReference type="Proteomes" id="UP000003257">
    <property type="component" value="Unassembled WGS sequence"/>
</dbReference>
<dbReference type="RefSeq" id="WP_007119667.1">
    <property type="nucleotide sequence ID" value="NZ_ABID01000003.1"/>
</dbReference>
<feature type="compositionally biased region" description="Basic and acidic residues" evidence="1">
    <location>
        <begin position="77"/>
        <end position="88"/>
    </location>
</feature>
<evidence type="ECO:0000313" key="4">
    <source>
        <dbReference type="Proteomes" id="UP000003257"/>
    </source>
</evidence>
<keyword evidence="2" id="KW-0732">Signal</keyword>
<keyword evidence="4" id="KW-1185">Reference proteome</keyword>
<organism evidence="3 4">
    <name type="scientific">Sulfitobacter indolifex HEL-45</name>
    <dbReference type="NCBI Taxonomy" id="391624"/>
    <lineage>
        <taxon>Bacteria</taxon>
        <taxon>Pseudomonadati</taxon>
        <taxon>Pseudomonadota</taxon>
        <taxon>Alphaproteobacteria</taxon>
        <taxon>Rhodobacterales</taxon>
        <taxon>Roseobacteraceae</taxon>
        <taxon>Sulfitobacter</taxon>
    </lineage>
</organism>
<accession>A0ABP2D8Q3</accession>
<sequence length="233" mass="24551">MSKFMTALPLCAALALTAPITAFAQTATDTTTSETAAPETAASETAAEESTTPDKELQPGTSGNASEVESQLSLGEDANKDPELGKPYTKKEIGSWEMRCIKTEEEVDPCQMYQLLADGEGAPVAEFSLFRLPGGGQAKAGATVVVPLETALPAQLTLSVDGGKARRYPYAFCNPVGCYVRMGLTDADIAAFKRGKQAVMTIVPALAPDQEVKVTLSLDGFTASYDEVSVIEQ</sequence>
<evidence type="ECO:0000256" key="1">
    <source>
        <dbReference type="SAM" id="MobiDB-lite"/>
    </source>
</evidence>
<dbReference type="Pfam" id="PF06776">
    <property type="entry name" value="IalB"/>
    <property type="match status" value="1"/>
</dbReference>
<feature type="region of interest" description="Disordered" evidence="1">
    <location>
        <begin position="29"/>
        <end position="88"/>
    </location>
</feature>
<reference evidence="3 4" key="1">
    <citation type="submission" date="2007-11" db="EMBL/GenBank/DDBJ databases">
        <authorList>
            <person name="Wagner-Dobler I."/>
            <person name="Ferriera S."/>
            <person name="Johnson J."/>
            <person name="Kravitz S."/>
            <person name="Beeson K."/>
            <person name="Sutton G."/>
            <person name="Rogers Y.-H."/>
            <person name="Friedman R."/>
            <person name="Frazier M."/>
            <person name="Venter J.C."/>
        </authorList>
    </citation>
    <scope>NUCLEOTIDE SEQUENCE [LARGE SCALE GENOMIC DNA]</scope>
    <source>
        <strain evidence="3 4">HEL-45</strain>
    </source>
</reference>
<dbReference type="InterPro" id="IPR010642">
    <property type="entry name" value="Invasion_prot_B"/>
</dbReference>
<dbReference type="EMBL" id="ABID01000003">
    <property type="protein sequence ID" value="EDQ04671.1"/>
    <property type="molecule type" value="Genomic_DNA"/>
</dbReference>
<proteinExistence type="predicted"/>
<feature type="compositionally biased region" description="Low complexity" evidence="1">
    <location>
        <begin position="29"/>
        <end position="50"/>
    </location>
</feature>
<name>A0ABP2D8Q3_9RHOB</name>
<dbReference type="Gene3D" id="2.60.40.1880">
    <property type="entry name" value="Invasion associated locus B (IalB) protein"/>
    <property type="match status" value="1"/>
</dbReference>
<feature type="compositionally biased region" description="Polar residues" evidence="1">
    <location>
        <begin position="59"/>
        <end position="73"/>
    </location>
</feature>